<dbReference type="CDD" id="cd14748">
    <property type="entry name" value="PBP2_UgpB"/>
    <property type="match status" value="1"/>
</dbReference>
<proteinExistence type="inferred from homology"/>
<accession>A0A1B1MXB2</accession>
<feature type="region of interest" description="Disordered" evidence="5">
    <location>
        <begin position="28"/>
        <end position="54"/>
    </location>
</feature>
<dbReference type="STRING" id="1462996.AWM70_03710"/>
<keyword evidence="4 6" id="KW-0732">Signal</keyword>
<dbReference type="SUPFAM" id="SSF53850">
    <property type="entry name" value="Periplasmic binding protein-like II"/>
    <property type="match status" value="1"/>
</dbReference>
<feature type="compositionally biased region" description="Low complexity" evidence="5">
    <location>
        <begin position="45"/>
        <end position="54"/>
    </location>
</feature>
<evidence type="ECO:0000256" key="2">
    <source>
        <dbReference type="ARBA" id="ARBA00008520"/>
    </source>
</evidence>
<dbReference type="Proteomes" id="UP000092573">
    <property type="component" value="Chromosome"/>
</dbReference>
<evidence type="ECO:0000256" key="3">
    <source>
        <dbReference type="ARBA" id="ARBA00022448"/>
    </source>
</evidence>
<dbReference type="AlphaFoldDB" id="A0A1B1MXB2"/>
<evidence type="ECO:0000313" key="8">
    <source>
        <dbReference type="Proteomes" id="UP000092573"/>
    </source>
</evidence>
<reference evidence="7 8" key="1">
    <citation type="submission" date="2016-01" db="EMBL/GenBank/DDBJ databases">
        <title>Complete Genome Sequence of Paenibacillus yonginensis DCY84, a novel Plant Growth-Promoting Bacteria with Elicitation of Induced Systemic Resistance.</title>
        <authorList>
            <person name="Kim Y.J."/>
            <person name="Yang D.C."/>
            <person name="Sukweenadhi J."/>
        </authorList>
    </citation>
    <scope>NUCLEOTIDE SEQUENCE [LARGE SCALE GENOMIC DNA]</scope>
    <source>
        <strain evidence="7 8">DCY84</strain>
    </source>
</reference>
<sequence length="472" mass="50732">MKGFRFKKSLLLLTTALTVALAGCGSNSGSGNAGASSNNGGGNNGTASNNSGTAAAATAAPAPVKLTWWHSMSGTNEKAINEIVSDFNASHQDIQVEAVFQGSYDESLNKLKASIGSNSGPDLMQVYEIGSKFMIDSKLITPVQQFIDADNYDLSQLEPNITRYYTIDGKLNAMPFNTSNPILYYNKDAFKAAGLDPENPPKTYEDFEKAAKALAKNGKPAASIAIYGWFMEQFFANQNADYVNNGNGRESTATESLLNSDAGVKTLEWWKRMLDEKAVSNLGRKTDDTDAAFAAGQIAMTLDSTASLRNIVQSVGGKFEVGTGFLPRPADAKEGGVVVGGASLYIMNNKPEEEQKATWEFIKYLATPEVQAKWSVNTGYFPITKAAYDQQVLKDNMAKYPQFQTAVDQLHASTESTATSGAVMGVFPEARQIVEGAIEAALNGQKEPKAALDEAAKQITDKIAQYNKTVQN</sequence>
<evidence type="ECO:0000256" key="4">
    <source>
        <dbReference type="ARBA" id="ARBA00022729"/>
    </source>
</evidence>
<feature type="chain" id="PRO_5038719061" evidence="6">
    <location>
        <begin position="23"/>
        <end position="472"/>
    </location>
</feature>
<dbReference type="OrthoDB" id="9795467at2"/>
<dbReference type="GO" id="GO:0030313">
    <property type="term" value="C:cell envelope"/>
    <property type="evidence" value="ECO:0007669"/>
    <property type="project" value="UniProtKB-SubCell"/>
</dbReference>
<feature type="signal peptide" evidence="6">
    <location>
        <begin position="1"/>
        <end position="22"/>
    </location>
</feature>
<dbReference type="PANTHER" id="PTHR43649">
    <property type="entry name" value="ARABINOSE-BINDING PROTEIN-RELATED"/>
    <property type="match status" value="1"/>
</dbReference>
<evidence type="ECO:0000313" key="7">
    <source>
        <dbReference type="EMBL" id="ANS73789.1"/>
    </source>
</evidence>
<evidence type="ECO:0000256" key="6">
    <source>
        <dbReference type="SAM" id="SignalP"/>
    </source>
</evidence>
<dbReference type="RefSeq" id="WP_068694403.1">
    <property type="nucleotide sequence ID" value="NZ_CP014167.1"/>
</dbReference>
<dbReference type="PANTHER" id="PTHR43649:SF31">
    <property type="entry name" value="SN-GLYCEROL-3-PHOSPHATE-BINDING PERIPLASMIC PROTEIN UGPB"/>
    <property type="match status" value="1"/>
</dbReference>
<dbReference type="Pfam" id="PF13416">
    <property type="entry name" value="SBP_bac_8"/>
    <property type="match status" value="1"/>
</dbReference>
<evidence type="ECO:0000256" key="5">
    <source>
        <dbReference type="SAM" id="MobiDB-lite"/>
    </source>
</evidence>
<gene>
    <name evidence="7" type="ORF">AWM70_03710</name>
</gene>
<dbReference type="KEGG" id="pyg:AWM70_03710"/>
<dbReference type="EMBL" id="CP014167">
    <property type="protein sequence ID" value="ANS73789.1"/>
    <property type="molecule type" value="Genomic_DNA"/>
</dbReference>
<keyword evidence="3" id="KW-0813">Transport</keyword>
<name>A0A1B1MXB2_9BACL</name>
<dbReference type="Gene3D" id="3.40.190.10">
    <property type="entry name" value="Periplasmic binding protein-like II"/>
    <property type="match status" value="2"/>
</dbReference>
<dbReference type="PROSITE" id="PS51257">
    <property type="entry name" value="PROKAR_LIPOPROTEIN"/>
    <property type="match status" value="1"/>
</dbReference>
<protein>
    <submittedName>
        <fullName evidence="7">ABC transporter substrate-binding protein</fullName>
    </submittedName>
</protein>
<keyword evidence="8" id="KW-1185">Reference proteome</keyword>
<dbReference type="InterPro" id="IPR006059">
    <property type="entry name" value="SBP"/>
</dbReference>
<evidence type="ECO:0000256" key="1">
    <source>
        <dbReference type="ARBA" id="ARBA00004196"/>
    </source>
</evidence>
<comment type="subcellular location">
    <subcellularLocation>
        <location evidence="1">Cell envelope</location>
    </subcellularLocation>
</comment>
<organism evidence="7 8">
    <name type="scientific">Paenibacillus yonginensis</name>
    <dbReference type="NCBI Taxonomy" id="1462996"/>
    <lineage>
        <taxon>Bacteria</taxon>
        <taxon>Bacillati</taxon>
        <taxon>Bacillota</taxon>
        <taxon>Bacilli</taxon>
        <taxon>Bacillales</taxon>
        <taxon>Paenibacillaceae</taxon>
        <taxon>Paenibacillus</taxon>
    </lineage>
</organism>
<dbReference type="InterPro" id="IPR050490">
    <property type="entry name" value="Bact_solute-bd_prot1"/>
</dbReference>
<comment type="similarity">
    <text evidence="2">Belongs to the bacterial solute-binding protein 1 family.</text>
</comment>